<accession>A0A0K1QDK6</accession>
<reference evidence="1 2" key="1">
    <citation type="submission" date="2015-08" db="EMBL/GenBank/DDBJ databases">
        <authorList>
            <person name="Babu N.S."/>
            <person name="Beckwith C.J."/>
            <person name="Beseler K.G."/>
            <person name="Brison A."/>
            <person name="Carone J.V."/>
            <person name="Caskin T.P."/>
            <person name="Diamond M."/>
            <person name="Durham M.E."/>
            <person name="Foxe J.M."/>
            <person name="Go M."/>
            <person name="Henderson B.A."/>
            <person name="Jones I.B."/>
            <person name="McGettigan J.A."/>
            <person name="Micheletti S.J."/>
            <person name="Nasrallah M.E."/>
            <person name="Ortiz D."/>
            <person name="Piller C.R."/>
            <person name="Privatt S.R."/>
            <person name="Schneider S.L."/>
            <person name="Sharp S."/>
            <person name="Smith T.C."/>
            <person name="Stanton J.D."/>
            <person name="Ullery H.E."/>
            <person name="Wilson R.J."/>
            <person name="Serrano M.G."/>
            <person name="Buck G."/>
            <person name="Lee V."/>
            <person name="Wang Y."/>
            <person name="Carvalho R."/>
            <person name="Voegtly L."/>
            <person name="Shi R."/>
            <person name="Duckworth R."/>
            <person name="Johnson A."/>
            <person name="Loviza R."/>
            <person name="Walstead R."/>
            <person name="Shah Z."/>
            <person name="Kiflezghi M."/>
            <person name="Wade K."/>
            <person name="Ball S.L."/>
            <person name="Bradley K.W."/>
            <person name="Asai D.J."/>
            <person name="Bowman C.A."/>
            <person name="Russell D.A."/>
            <person name="Pope W.H."/>
            <person name="Jacobs-Sera D."/>
            <person name="Hendrix R.W."/>
            <person name="Hatfull G.F."/>
        </authorList>
    </citation>
    <scope>NUCLEOTIDE SEQUENCE [LARGE SCALE GENOMIC DNA]</scope>
    <source>
        <strain evidence="1 2">DSM 27648</strain>
    </source>
</reference>
<keyword evidence="2" id="KW-1185">Reference proteome</keyword>
<dbReference type="InterPro" id="IPR014710">
    <property type="entry name" value="RmlC-like_jellyroll"/>
</dbReference>
<evidence type="ECO:0000313" key="2">
    <source>
        <dbReference type="Proteomes" id="UP000064967"/>
    </source>
</evidence>
<dbReference type="Proteomes" id="UP000064967">
    <property type="component" value="Chromosome"/>
</dbReference>
<dbReference type="CDD" id="cd02216">
    <property type="entry name" value="cupin_GDO-like_N"/>
    <property type="match status" value="1"/>
</dbReference>
<gene>
    <name evidence="1" type="ORF">AKJ09_10507</name>
</gene>
<dbReference type="Gene3D" id="2.60.120.10">
    <property type="entry name" value="Jelly Rolls"/>
    <property type="match status" value="2"/>
</dbReference>
<dbReference type="PATRIC" id="fig|1391654.3.peg.10647"/>
<dbReference type="SUPFAM" id="SSF51182">
    <property type="entry name" value="RmlC-like cupins"/>
    <property type="match status" value="1"/>
</dbReference>
<name>A0A0K1QDK6_9BACT</name>
<dbReference type="InterPro" id="IPR047183">
    <property type="entry name" value="GDO-like"/>
</dbReference>
<dbReference type="InterPro" id="IPR011051">
    <property type="entry name" value="RmlC_Cupin_sf"/>
</dbReference>
<dbReference type="GO" id="GO:0051213">
    <property type="term" value="F:dioxygenase activity"/>
    <property type="evidence" value="ECO:0007669"/>
    <property type="project" value="UniProtKB-KW"/>
</dbReference>
<dbReference type="OrthoDB" id="285029at2"/>
<proteinExistence type="predicted"/>
<dbReference type="PANTHER" id="PTHR41517:SF1">
    <property type="entry name" value="CUPIN"/>
    <property type="match status" value="1"/>
</dbReference>
<keyword evidence="1" id="KW-0223">Dioxygenase</keyword>
<dbReference type="EMBL" id="CP012333">
    <property type="protein sequence ID" value="AKV03844.1"/>
    <property type="molecule type" value="Genomic_DNA"/>
</dbReference>
<dbReference type="RefSeq" id="WP_146654547.1">
    <property type="nucleotide sequence ID" value="NZ_CP012333.1"/>
</dbReference>
<organism evidence="1 2">
    <name type="scientific">Labilithrix luteola</name>
    <dbReference type="NCBI Taxonomy" id="1391654"/>
    <lineage>
        <taxon>Bacteria</taxon>
        <taxon>Pseudomonadati</taxon>
        <taxon>Myxococcota</taxon>
        <taxon>Polyangia</taxon>
        <taxon>Polyangiales</taxon>
        <taxon>Labilitrichaceae</taxon>
        <taxon>Labilithrix</taxon>
    </lineage>
</organism>
<dbReference type="KEGG" id="llu:AKJ09_10507"/>
<keyword evidence="1" id="KW-0560">Oxidoreductase</keyword>
<dbReference type="AlphaFoldDB" id="A0A0K1QDK6"/>
<sequence length="316" mass="34648">MSAIPQADVPFDPRSTHAADEAEYFEYTSSANPIGAGLIQRIPFRSFPASLYESGPTRAIVLDLSAELGTPIPATGPSLRAHFLRVLAGERLHLDDVPTTSQLFYVMRGRGEALQGDQRVPFGAGDFVALPGDHTVTIAADEEAALYYVNDAPLLGYLGVAPTGPRFAPTHYPASRVQEELRKVAGDPRAAKRNRVSVLLGNSRFPQTRTVTHVLWAMFGIVPAHAEQKAHRHQSIALDLVVDCQPGCYSMVGELDAQGRSVRETRVDWEPGMVFVTPPGYWHAHYNESDQPALLVPIQDAGLHTYLRSLDIRFTQ</sequence>
<dbReference type="PANTHER" id="PTHR41517">
    <property type="entry name" value="1,2-DIOXYGENASE PROTEIN-RELATED"/>
    <property type="match status" value="1"/>
</dbReference>
<protein>
    <submittedName>
        <fullName evidence="1">Gentisate 1,2-dioxygenase</fullName>
    </submittedName>
</protein>
<evidence type="ECO:0000313" key="1">
    <source>
        <dbReference type="EMBL" id="AKV03844.1"/>
    </source>
</evidence>
<dbReference type="STRING" id="1391654.AKJ09_10507"/>